<organism evidence="2 3">
    <name type="scientific">Candidatus Desulfatibia vada</name>
    <dbReference type="NCBI Taxonomy" id="2841696"/>
    <lineage>
        <taxon>Bacteria</taxon>
        <taxon>Pseudomonadati</taxon>
        <taxon>Thermodesulfobacteriota</taxon>
        <taxon>Desulfobacteria</taxon>
        <taxon>Desulfobacterales</taxon>
        <taxon>Desulfobacterales incertae sedis</taxon>
        <taxon>Candidatus Desulfatibia</taxon>
    </lineage>
</organism>
<dbReference type="Proteomes" id="UP000605201">
    <property type="component" value="Unassembled WGS sequence"/>
</dbReference>
<evidence type="ECO:0000313" key="3">
    <source>
        <dbReference type="Proteomes" id="UP000605201"/>
    </source>
</evidence>
<accession>A0A8J6NVX1</accession>
<dbReference type="InterPro" id="IPR036086">
    <property type="entry name" value="ParB/Sulfiredoxin_sf"/>
</dbReference>
<protein>
    <submittedName>
        <fullName evidence="2">ParB/RepB/Spo0J family partition protein</fullName>
    </submittedName>
</protein>
<dbReference type="GO" id="GO:0005694">
    <property type="term" value="C:chromosome"/>
    <property type="evidence" value="ECO:0007669"/>
    <property type="project" value="TreeGrafter"/>
</dbReference>
<evidence type="ECO:0000313" key="2">
    <source>
        <dbReference type="EMBL" id="MBC8433573.1"/>
    </source>
</evidence>
<dbReference type="InterPro" id="IPR050336">
    <property type="entry name" value="Chromosome_partition/occlusion"/>
</dbReference>
<dbReference type="AlphaFoldDB" id="A0A8J6NVX1"/>
<dbReference type="EMBL" id="JACNIG010000309">
    <property type="protein sequence ID" value="MBC8433573.1"/>
    <property type="molecule type" value="Genomic_DNA"/>
</dbReference>
<dbReference type="SMART" id="SM00470">
    <property type="entry name" value="ParB"/>
    <property type="match status" value="1"/>
</dbReference>
<sequence length="317" mass="35934">MHFKIETVKLTNIDCKDNTYRITTETNIDDLTASIKKIGLLNPPLLLENNSEYMIVCGFRRIEACRGLGWSQVEARILDPGTQKADCAGIAVTDNALQRPLNLIEQSRSLALISGFIKDDVMLAQELSILGFPENQSVIKKIERICHLSRPIQRAILSDTISLAMALELGKLAPDVGAGFVELFENLKLSLNKQREIVTFVQEIALREEIDILEVLNDDRLQAILNQTDFDKNQKTRIIRSYLKQRRFPAITSAEKAFEKLIKALRLPRGIKLIPPTNFEGSIYTLTFNFKNLPELIEHKTSFDEITHSPYIKKILG</sequence>
<proteinExistence type="predicted"/>
<dbReference type="SUPFAM" id="SSF110849">
    <property type="entry name" value="ParB/Sulfiredoxin"/>
    <property type="match status" value="1"/>
</dbReference>
<gene>
    <name evidence="2" type="ORF">H8D96_16825</name>
</gene>
<dbReference type="InterPro" id="IPR003115">
    <property type="entry name" value="ParB_N"/>
</dbReference>
<dbReference type="PANTHER" id="PTHR33375:SF1">
    <property type="entry name" value="CHROMOSOME-PARTITIONING PROTEIN PARB-RELATED"/>
    <property type="match status" value="1"/>
</dbReference>
<dbReference type="Gene3D" id="3.90.1530.10">
    <property type="entry name" value="Conserved hypothetical protein from pyrococcus furiosus pfu- 392566-001, ParB domain"/>
    <property type="match status" value="1"/>
</dbReference>
<feature type="domain" description="ParB-like N-terminal" evidence="1">
    <location>
        <begin position="6"/>
        <end position="93"/>
    </location>
</feature>
<evidence type="ECO:0000259" key="1">
    <source>
        <dbReference type="SMART" id="SM00470"/>
    </source>
</evidence>
<name>A0A8J6NVX1_9BACT</name>
<dbReference type="SUPFAM" id="SSF109709">
    <property type="entry name" value="KorB DNA-binding domain-like"/>
    <property type="match status" value="1"/>
</dbReference>
<dbReference type="PANTHER" id="PTHR33375">
    <property type="entry name" value="CHROMOSOME-PARTITIONING PROTEIN PARB-RELATED"/>
    <property type="match status" value="1"/>
</dbReference>
<reference evidence="2 3" key="1">
    <citation type="submission" date="2020-08" db="EMBL/GenBank/DDBJ databases">
        <title>Bridging the membrane lipid divide: bacteria of the FCB group superphylum have the potential to synthesize archaeal ether lipids.</title>
        <authorList>
            <person name="Villanueva L."/>
            <person name="Von Meijenfeldt F.A.B."/>
            <person name="Westbye A.B."/>
            <person name="Yadav S."/>
            <person name="Hopmans E.C."/>
            <person name="Dutilh B.E."/>
            <person name="Sinninghe Damste J.S."/>
        </authorList>
    </citation>
    <scope>NUCLEOTIDE SEQUENCE [LARGE SCALE GENOMIC DNA]</scope>
    <source>
        <strain evidence="2">NIOZ-UU17</strain>
    </source>
</reference>
<comment type="caution">
    <text evidence="2">The sequence shown here is derived from an EMBL/GenBank/DDBJ whole genome shotgun (WGS) entry which is preliminary data.</text>
</comment>
<dbReference type="GO" id="GO:0007059">
    <property type="term" value="P:chromosome segregation"/>
    <property type="evidence" value="ECO:0007669"/>
    <property type="project" value="TreeGrafter"/>
</dbReference>
<dbReference type="Pfam" id="PF02195">
    <property type="entry name" value="ParB_N"/>
    <property type="match status" value="1"/>
</dbReference>